<evidence type="ECO:0000313" key="4">
    <source>
        <dbReference type="Proteomes" id="UP000315751"/>
    </source>
</evidence>
<keyword evidence="3" id="KW-0808">Transferase</keyword>
<feature type="compositionally biased region" description="Basic residues" evidence="2">
    <location>
        <begin position="24"/>
        <end position="34"/>
    </location>
</feature>
<keyword evidence="1" id="KW-0949">S-adenosyl-L-methionine</keyword>
<reference evidence="3 4" key="1">
    <citation type="submission" date="2019-06" db="EMBL/GenBank/DDBJ databases">
        <title>Genomic Encyclopedia of Type Strains, Phase IV (KMG-V): Genome sequencing to study the core and pangenomes of soil and plant-associated prokaryotes.</title>
        <authorList>
            <person name="Whitman W."/>
        </authorList>
    </citation>
    <scope>NUCLEOTIDE SEQUENCE [LARGE SCALE GENOMIC DNA]</scope>
    <source>
        <strain evidence="3 4">BR 11622</strain>
    </source>
</reference>
<dbReference type="Gene3D" id="3.40.50.150">
    <property type="entry name" value="Vaccinia Virus protein VP39"/>
    <property type="match status" value="1"/>
</dbReference>
<gene>
    <name evidence="3" type="ORF">FBZ90_101464</name>
</gene>
<dbReference type="EMBL" id="VITR01000001">
    <property type="protein sequence ID" value="TWB46129.1"/>
    <property type="molecule type" value="Genomic_DNA"/>
</dbReference>
<dbReference type="InterPro" id="IPR029063">
    <property type="entry name" value="SAM-dependent_MTases_sf"/>
</dbReference>
<dbReference type="RefSeq" id="WP_246130104.1">
    <property type="nucleotide sequence ID" value="NZ_VITR01000001.1"/>
</dbReference>
<dbReference type="SUPFAM" id="SSF53335">
    <property type="entry name" value="S-adenosyl-L-methionine-dependent methyltransferases"/>
    <property type="match status" value="1"/>
</dbReference>
<protein>
    <submittedName>
        <fullName evidence="3">Phosphatidylethanolamine/phosphatidyl-N-methylethanolamine N-methyltransferase</fullName>
    </submittedName>
</protein>
<evidence type="ECO:0000256" key="1">
    <source>
        <dbReference type="ARBA" id="ARBA00022691"/>
    </source>
</evidence>
<name>A0A560HKV4_9PROT</name>
<dbReference type="GO" id="GO:0000179">
    <property type="term" value="F:rRNA (adenine-N6,N6-)-dimethyltransferase activity"/>
    <property type="evidence" value="ECO:0007669"/>
    <property type="project" value="InterPro"/>
</dbReference>
<keyword evidence="3" id="KW-0489">Methyltransferase</keyword>
<comment type="caution">
    <text evidence="3">The sequence shown here is derived from an EMBL/GenBank/DDBJ whole genome shotgun (WGS) entry which is preliminary data.</text>
</comment>
<dbReference type="Proteomes" id="UP000315751">
    <property type="component" value="Unassembled WGS sequence"/>
</dbReference>
<sequence length="225" mass="24621">MPTDRAETTLNGKKFAARGSAKSCHPHGHGHAPRAHSPASENPAWLFFRRWAANPVSIASITPSAPSLGRLMARHVRREADEIVVEYGGGTGAITKALLDSGIPASRLFVIERDKELHAYMTAKFPGVTVLLGDVKDVRTLLPPQWVGKVGTIVCGIPMILIPTEAQRQIMDEAYAVMPRGRRFLAFTYSFRSPLRRQALGLAGKRLGWAMSNIPPAAVWGYTRD</sequence>
<proteinExistence type="predicted"/>
<evidence type="ECO:0000313" key="3">
    <source>
        <dbReference type="EMBL" id="TWB46129.1"/>
    </source>
</evidence>
<dbReference type="PROSITE" id="PS01131">
    <property type="entry name" value="RRNA_A_DIMETH"/>
    <property type="match status" value="1"/>
</dbReference>
<organism evidence="3 4">
    <name type="scientific">Nitrospirillum amazonense</name>
    <dbReference type="NCBI Taxonomy" id="28077"/>
    <lineage>
        <taxon>Bacteria</taxon>
        <taxon>Pseudomonadati</taxon>
        <taxon>Pseudomonadota</taxon>
        <taxon>Alphaproteobacteria</taxon>
        <taxon>Rhodospirillales</taxon>
        <taxon>Azospirillaceae</taxon>
        <taxon>Nitrospirillum</taxon>
    </lineage>
</organism>
<accession>A0A560HKV4</accession>
<evidence type="ECO:0000256" key="2">
    <source>
        <dbReference type="SAM" id="MobiDB-lite"/>
    </source>
</evidence>
<dbReference type="InterPro" id="IPR020596">
    <property type="entry name" value="rRNA_Ade_Mease_Trfase_CS"/>
</dbReference>
<dbReference type="AlphaFoldDB" id="A0A560HKV4"/>
<keyword evidence="4" id="KW-1185">Reference proteome</keyword>
<feature type="region of interest" description="Disordered" evidence="2">
    <location>
        <begin position="1"/>
        <end position="39"/>
    </location>
</feature>